<dbReference type="Pfam" id="PF03473">
    <property type="entry name" value="MOSC"/>
    <property type="match status" value="1"/>
</dbReference>
<dbReference type="InterPro" id="IPR005302">
    <property type="entry name" value="MoCF_Sase_C"/>
</dbReference>
<dbReference type="PROSITE" id="PS51340">
    <property type="entry name" value="MOSC"/>
    <property type="match status" value="1"/>
</dbReference>
<gene>
    <name evidence="2" type="ORF">ACFSGJ_13450</name>
</gene>
<sequence length="249" mass="27473">MTGRLTHICRHPVKSVGYEELEGALLERGRALAHDREWAISHQAAKFGAEPDGWAPKMNFLRGVSGHELMAIRALRHPDGAVTLTHHRQGEITVALPGDADALIDWLRPLWPENRPAPRALHRVPEQAMTDRPEPFVSVLSLASNADLGARMGADLSIHRWRGNLWIDGWEPWAEHDLVGREIVIGAARLRVMQRITRCMATTVNPDTGRSDADTLGALEAAFGHKDFGVYALIEQGGQIAPGDVVRII</sequence>
<evidence type="ECO:0000259" key="1">
    <source>
        <dbReference type="PROSITE" id="PS51340"/>
    </source>
</evidence>
<reference evidence="3" key="1">
    <citation type="journal article" date="2019" name="Int. J. Syst. Evol. Microbiol.">
        <title>The Global Catalogue of Microorganisms (GCM) 10K type strain sequencing project: providing services to taxonomists for standard genome sequencing and annotation.</title>
        <authorList>
            <consortium name="The Broad Institute Genomics Platform"/>
            <consortium name="The Broad Institute Genome Sequencing Center for Infectious Disease"/>
            <person name="Wu L."/>
            <person name="Ma J."/>
        </authorList>
    </citation>
    <scope>NUCLEOTIDE SEQUENCE [LARGE SCALE GENOMIC DNA]</scope>
    <source>
        <strain evidence="3">CGMCC 4.7242</strain>
    </source>
</reference>
<evidence type="ECO:0000313" key="3">
    <source>
        <dbReference type="Proteomes" id="UP001597353"/>
    </source>
</evidence>
<proteinExistence type="predicted"/>
<dbReference type="Gene3D" id="2.40.33.20">
    <property type="entry name" value="PK beta-barrel domain-like"/>
    <property type="match status" value="1"/>
</dbReference>
<name>A0ABW4S6R8_9RHOB</name>
<comment type="caution">
    <text evidence="2">The sequence shown here is derived from an EMBL/GenBank/DDBJ whole genome shotgun (WGS) entry which is preliminary data.</text>
</comment>
<dbReference type="Proteomes" id="UP001597353">
    <property type="component" value="Unassembled WGS sequence"/>
</dbReference>
<dbReference type="SUPFAM" id="SSF50800">
    <property type="entry name" value="PK beta-barrel domain-like"/>
    <property type="match status" value="1"/>
</dbReference>
<feature type="domain" description="MOSC" evidence="1">
    <location>
        <begin position="104"/>
        <end position="249"/>
    </location>
</feature>
<accession>A0ABW4S6R8</accession>
<evidence type="ECO:0000313" key="2">
    <source>
        <dbReference type="EMBL" id="MFD1913217.1"/>
    </source>
</evidence>
<dbReference type="InterPro" id="IPR011037">
    <property type="entry name" value="Pyrv_Knase-like_insert_dom_sf"/>
</dbReference>
<dbReference type="EMBL" id="JBHUGH010000010">
    <property type="protein sequence ID" value="MFD1913217.1"/>
    <property type="molecule type" value="Genomic_DNA"/>
</dbReference>
<protein>
    <submittedName>
        <fullName evidence="2">MOSC domain-containing protein</fullName>
    </submittedName>
</protein>
<dbReference type="RefSeq" id="WP_390262732.1">
    <property type="nucleotide sequence ID" value="NZ_JBHUGH010000010.1"/>
</dbReference>
<organism evidence="2 3">
    <name type="scientific">Halodurantibacterium flavum</name>
    <dbReference type="NCBI Taxonomy" id="1382802"/>
    <lineage>
        <taxon>Bacteria</taxon>
        <taxon>Pseudomonadati</taxon>
        <taxon>Pseudomonadota</taxon>
        <taxon>Alphaproteobacteria</taxon>
        <taxon>Rhodobacterales</taxon>
        <taxon>Paracoccaceae</taxon>
        <taxon>Halodurantibacterium</taxon>
    </lineage>
</organism>
<keyword evidence="3" id="KW-1185">Reference proteome</keyword>